<evidence type="ECO:0000313" key="2">
    <source>
        <dbReference type="EMBL" id="AEW06929.1"/>
    </source>
</evidence>
<name>G8TUG7_SULAD</name>
<keyword evidence="1" id="KW-0812">Transmembrane</keyword>
<dbReference type="Proteomes" id="UP000005439">
    <property type="component" value="Chromosome"/>
</dbReference>
<keyword evidence="3" id="KW-1185">Reference proteome</keyword>
<gene>
    <name evidence="2" type="ordered locus">Sulac_3492</name>
</gene>
<feature type="transmembrane region" description="Helical" evidence="1">
    <location>
        <begin position="38"/>
        <end position="62"/>
    </location>
</feature>
<feature type="transmembrane region" description="Helical" evidence="1">
    <location>
        <begin position="74"/>
        <end position="93"/>
    </location>
</feature>
<dbReference type="AlphaFoldDB" id="G8TUG7"/>
<keyword evidence="1" id="KW-0472">Membrane</keyword>
<accession>G8TUG7</accession>
<dbReference type="PATRIC" id="fig|679936.5.peg.3613"/>
<evidence type="ECO:0000313" key="3">
    <source>
        <dbReference type="Proteomes" id="UP000005439"/>
    </source>
</evidence>
<protein>
    <recommendedName>
        <fullName evidence="4">DUF1003 domain-containing protein</fullName>
    </recommendedName>
</protein>
<evidence type="ECO:0000256" key="1">
    <source>
        <dbReference type="SAM" id="Phobius"/>
    </source>
</evidence>
<organism evidence="2 3">
    <name type="scientific">Sulfobacillus acidophilus (strain ATCC 700253 / DSM 10332 / NAL)</name>
    <dbReference type="NCBI Taxonomy" id="679936"/>
    <lineage>
        <taxon>Bacteria</taxon>
        <taxon>Bacillati</taxon>
        <taxon>Bacillota</taxon>
        <taxon>Clostridia</taxon>
        <taxon>Eubacteriales</taxon>
        <taxon>Clostridiales Family XVII. Incertae Sedis</taxon>
        <taxon>Sulfobacillus</taxon>
    </lineage>
</organism>
<reference evidence="2 3" key="2">
    <citation type="journal article" date="2012" name="Stand. Genomic Sci.">
        <title>Complete genome sequence of the moderately thermophilic mineral-sulfide-oxidizing firmicute Sulfobacillus acidophilus type strain (NAL(T)).</title>
        <authorList>
            <person name="Anderson I."/>
            <person name="Chertkov O."/>
            <person name="Chen A."/>
            <person name="Saunders E."/>
            <person name="Lapidus A."/>
            <person name="Nolan M."/>
            <person name="Lucas S."/>
            <person name="Hammon N."/>
            <person name="Deshpande S."/>
            <person name="Cheng J.F."/>
            <person name="Han C."/>
            <person name="Tapia R."/>
            <person name="Goodwin L.A."/>
            <person name="Pitluck S."/>
            <person name="Liolios K."/>
            <person name="Pagani I."/>
            <person name="Ivanova N."/>
            <person name="Mikhailova N."/>
            <person name="Pati A."/>
            <person name="Palaniappan K."/>
            <person name="Land M."/>
            <person name="Pan C."/>
            <person name="Rohde M."/>
            <person name="Pukall R."/>
            <person name="Goker M."/>
            <person name="Detter J.C."/>
            <person name="Woyke T."/>
            <person name="Bristow J."/>
            <person name="Eisen J.A."/>
            <person name="Markowitz V."/>
            <person name="Hugenholtz P."/>
            <person name="Kyrpides N.C."/>
            <person name="Klenk H.P."/>
            <person name="Mavromatis K."/>
        </authorList>
    </citation>
    <scope>NUCLEOTIDE SEQUENCE [LARGE SCALE GENOMIC DNA]</scope>
    <source>
        <strain evidence="3">ATCC 700253 / DSM 10332 / NAL</strain>
    </source>
</reference>
<evidence type="ECO:0008006" key="4">
    <source>
        <dbReference type="Google" id="ProtNLM"/>
    </source>
</evidence>
<dbReference type="EMBL" id="CP003179">
    <property type="protein sequence ID" value="AEW06929.1"/>
    <property type="molecule type" value="Genomic_DNA"/>
</dbReference>
<sequence length="160" mass="17527">MVQNKPYRTVDHLHKAIHPSLADLMTAIREVNGINAKIAVFVTKLVGTMWCAYCFALIALIGLPAALRPGGEGIIAWIAQTFLQLVLLSVIIVGQNVQSLAADARAENTLKDTEAILDRLDLRTDGGLKVILDRLDRLEGQVHNMSPSRPEETVSHLPED</sequence>
<proteinExistence type="predicted"/>
<dbReference type="KEGG" id="sap:Sulac_3492"/>
<reference evidence="3" key="1">
    <citation type="submission" date="2011-12" db="EMBL/GenBank/DDBJ databases">
        <title>The complete genome of chromosome of Sulfobacillus acidophilus DSM 10332.</title>
        <authorList>
            <person name="Lucas S."/>
            <person name="Han J."/>
            <person name="Lapidus A."/>
            <person name="Bruce D."/>
            <person name="Goodwin L."/>
            <person name="Pitluck S."/>
            <person name="Peters L."/>
            <person name="Kyrpides N."/>
            <person name="Mavromatis K."/>
            <person name="Ivanova N."/>
            <person name="Mikhailova N."/>
            <person name="Chertkov O."/>
            <person name="Saunders E."/>
            <person name="Detter J.C."/>
            <person name="Tapia R."/>
            <person name="Han C."/>
            <person name="Land M."/>
            <person name="Hauser L."/>
            <person name="Markowitz V."/>
            <person name="Cheng J.-F."/>
            <person name="Hugenholtz P."/>
            <person name="Woyke T."/>
            <person name="Wu D."/>
            <person name="Pukall R."/>
            <person name="Gehrich-Schroeter G."/>
            <person name="Schneider S."/>
            <person name="Klenk H.-P."/>
            <person name="Eisen J.A."/>
        </authorList>
    </citation>
    <scope>NUCLEOTIDE SEQUENCE [LARGE SCALE GENOMIC DNA]</scope>
    <source>
        <strain evidence="3">ATCC 700253 / DSM 10332 / NAL</strain>
    </source>
</reference>
<dbReference type="HOGENOM" id="CLU_1651260_0_0_9"/>
<keyword evidence="1" id="KW-1133">Transmembrane helix</keyword>